<dbReference type="EMBL" id="JAIWYP010000013">
    <property type="protein sequence ID" value="KAH3717770.1"/>
    <property type="molecule type" value="Genomic_DNA"/>
</dbReference>
<evidence type="ECO:0000256" key="9">
    <source>
        <dbReference type="ARBA" id="ARBA00023286"/>
    </source>
</evidence>
<dbReference type="InterPro" id="IPR019594">
    <property type="entry name" value="Glu/Gly-bd"/>
</dbReference>
<proteinExistence type="predicted"/>
<keyword evidence="5" id="KW-0406">Ion transport</keyword>
<keyword evidence="4" id="KW-1133">Transmembrane helix</keyword>
<evidence type="ECO:0000256" key="1">
    <source>
        <dbReference type="ARBA" id="ARBA00004141"/>
    </source>
</evidence>
<protein>
    <recommendedName>
        <fullName evidence="11">Ionotropic glutamate receptor L-glutamate and glycine-binding domain-containing protein</fullName>
    </recommendedName>
</protein>
<keyword evidence="6" id="KW-0472">Membrane</keyword>
<sequence length="63" mass="7439">MDLTEKVMTEMNRFEYYIKEVEDRQYGSYIPQNNSWNGMVGELLTKVGFRLDVIFLTHLCLAS</sequence>
<organism evidence="12 13">
    <name type="scientific">Dreissena polymorpha</name>
    <name type="common">Zebra mussel</name>
    <name type="synonym">Mytilus polymorpha</name>
    <dbReference type="NCBI Taxonomy" id="45954"/>
    <lineage>
        <taxon>Eukaryota</taxon>
        <taxon>Metazoa</taxon>
        <taxon>Spiralia</taxon>
        <taxon>Lophotrochozoa</taxon>
        <taxon>Mollusca</taxon>
        <taxon>Bivalvia</taxon>
        <taxon>Autobranchia</taxon>
        <taxon>Heteroconchia</taxon>
        <taxon>Euheterodonta</taxon>
        <taxon>Imparidentia</taxon>
        <taxon>Neoheterodontei</taxon>
        <taxon>Myida</taxon>
        <taxon>Dreissenoidea</taxon>
        <taxon>Dreissenidae</taxon>
        <taxon>Dreissena</taxon>
    </lineage>
</organism>
<name>A0A9D4HG18_DREPO</name>
<keyword evidence="3" id="KW-0812">Transmembrane</keyword>
<evidence type="ECO:0000256" key="5">
    <source>
        <dbReference type="ARBA" id="ARBA00023065"/>
    </source>
</evidence>
<reference evidence="12" key="2">
    <citation type="submission" date="2020-11" db="EMBL/GenBank/DDBJ databases">
        <authorList>
            <person name="McCartney M.A."/>
            <person name="Auch B."/>
            <person name="Kono T."/>
            <person name="Mallez S."/>
            <person name="Becker A."/>
            <person name="Gohl D.M."/>
            <person name="Silverstein K.A.T."/>
            <person name="Koren S."/>
            <person name="Bechman K.B."/>
            <person name="Herman A."/>
            <person name="Abrahante J.E."/>
            <person name="Garbe J."/>
        </authorList>
    </citation>
    <scope>NUCLEOTIDE SEQUENCE</scope>
    <source>
        <strain evidence="12">Duluth1</strain>
        <tissue evidence="12">Whole animal</tissue>
    </source>
</reference>
<dbReference type="AlphaFoldDB" id="A0A9D4HG18"/>
<evidence type="ECO:0000256" key="7">
    <source>
        <dbReference type="ARBA" id="ARBA00023170"/>
    </source>
</evidence>
<keyword evidence="2" id="KW-0813">Transport</keyword>
<evidence type="ECO:0000256" key="8">
    <source>
        <dbReference type="ARBA" id="ARBA00023180"/>
    </source>
</evidence>
<dbReference type="Gene3D" id="3.40.190.10">
    <property type="entry name" value="Periplasmic binding protein-like II"/>
    <property type="match status" value="1"/>
</dbReference>
<evidence type="ECO:0000256" key="4">
    <source>
        <dbReference type="ARBA" id="ARBA00022989"/>
    </source>
</evidence>
<gene>
    <name evidence="12" type="ORF">DPMN_060566</name>
</gene>
<keyword evidence="10" id="KW-0407">Ion channel</keyword>
<evidence type="ECO:0000256" key="6">
    <source>
        <dbReference type="ARBA" id="ARBA00023136"/>
    </source>
</evidence>
<keyword evidence="9" id="KW-1071">Ligand-gated ion channel</keyword>
<keyword evidence="13" id="KW-1185">Reference proteome</keyword>
<evidence type="ECO:0000313" key="12">
    <source>
        <dbReference type="EMBL" id="KAH3717770.1"/>
    </source>
</evidence>
<keyword evidence="8" id="KW-0325">Glycoprotein</keyword>
<dbReference type="GO" id="GO:0016020">
    <property type="term" value="C:membrane"/>
    <property type="evidence" value="ECO:0007669"/>
    <property type="project" value="UniProtKB-SubCell"/>
</dbReference>
<keyword evidence="7" id="KW-0675">Receptor</keyword>
<dbReference type="GO" id="GO:0015276">
    <property type="term" value="F:ligand-gated monoatomic ion channel activity"/>
    <property type="evidence" value="ECO:0007669"/>
    <property type="project" value="InterPro"/>
</dbReference>
<feature type="domain" description="Ionotropic glutamate receptor L-glutamate and glycine-binding" evidence="11">
    <location>
        <begin position="2"/>
        <end position="46"/>
    </location>
</feature>
<evidence type="ECO:0000256" key="2">
    <source>
        <dbReference type="ARBA" id="ARBA00022448"/>
    </source>
</evidence>
<evidence type="ECO:0000259" key="11">
    <source>
        <dbReference type="Pfam" id="PF10613"/>
    </source>
</evidence>
<evidence type="ECO:0000256" key="3">
    <source>
        <dbReference type="ARBA" id="ARBA00022692"/>
    </source>
</evidence>
<accession>A0A9D4HG18</accession>
<dbReference type="Pfam" id="PF10613">
    <property type="entry name" value="Lig_chan-Glu_bd"/>
    <property type="match status" value="1"/>
</dbReference>
<comment type="caution">
    <text evidence="12">The sequence shown here is derived from an EMBL/GenBank/DDBJ whole genome shotgun (WGS) entry which is preliminary data.</text>
</comment>
<reference evidence="12" key="1">
    <citation type="journal article" date="2019" name="bioRxiv">
        <title>The Genome of the Zebra Mussel, Dreissena polymorpha: A Resource for Invasive Species Research.</title>
        <authorList>
            <person name="McCartney M.A."/>
            <person name="Auch B."/>
            <person name="Kono T."/>
            <person name="Mallez S."/>
            <person name="Zhang Y."/>
            <person name="Obille A."/>
            <person name="Becker A."/>
            <person name="Abrahante J.E."/>
            <person name="Garbe J."/>
            <person name="Badalamenti J.P."/>
            <person name="Herman A."/>
            <person name="Mangelson H."/>
            <person name="Liachko I."/>
            <person name="Sullivan S."/>
            <person name="Sone E.D."/>
            <person name="Koren S."/>
            <person name="Silverstein K.A.T."/>
            <person name="Beckman K.B."/>
            <person name="Gohl D.M."/>
        </authorList>
    </citation>
    <scope>NUCLEOTIDE SEQUENCE</scope>
    <source>
        <strain evidence="12">Duluth1</strain>
        <tissue evidence="12">Whole animal</tissue>
    </source>
</reference>
<comment type="subcellular location">
    <subcellularLocation>
        <location evidence="1">Membrane</location>
        <topology evidence="1">Multi-pass membrane protein</topology>
    </subcellularLocation>
</comment>
<dbReference type="Proteomes" id="UP000828390">
    <property type="component" value="Unassembled WGS sequence"/>
</dbReference>
<evidence type="ECO:0000313" key="13">
    <source>
        <dbReference type="Proteomes" id="UP000828390"/>
    </source>
</evidence>
<evidence type="ECO:0000256" key="10">
    <source>
        <dbReference type="ARBA" id="ARBA00023303"/>
    </source>
</evidence>